<evidence type="ECO:0000256" key="10">
    <source>
        <dbReference type="ARBA" id="ARBA00032441"/>
    </source>
</evidence>
<keyword evidence="6" id="KW-0479">Metal-binding</keyword>
<gene>
    <name evidence="11" type="primary">tsaE</name>
    <name evidence="12" type="ORF">C7U55_10205</name>
    <name evidence="11" type="ORF">LJD69_10510</name>
</gene>
<evidence type="ECO:0000256" key="2">
    <source>
        <dbReference type="ARBA" id="ARBA00007599"/>
    </source>
</evidence>
<keyword evidence="12" id="KW-0808">Transferase</keyword>
<comment type="caution">
    <text evidence="12">The sequence shown here is derived from an EMBL/GenBank/DDBJ whole genome shotgun (WGS) entry which is preliminary data.</text>
</comment>
<proteinExistence type="inferred from homology"/>
<dbReference type="Proteomes" id="UP001198439">
    <property type="component" value="Unassembled WGS sequence"/>
</dbReference>
<evidence type="ECO:0000256" key="4">
    <source>
        <dbReference type="ARBA" id="ARBA00022490"/>
    </source>
</evidence>
<evidence type="ECO:0000256" key="3">
    <source>
        <dbReference type="ARBA" id="ARBA00019010"/>
    </source>
</evidence>
<evidence type="ECO:0000313" key="12">
    <source>
        <dbReference type="EMBL" id="PST38353.1"/>
    </source>
</evidence>
<reference evidence="11" key="3">
    <citation type="submission" date="2021-10" db="EMBL/GenBank/DDBJ databases">
        <title>Collection of gut derived symbiotic bacterial strains cultured from healthy donors.</title>
        <authorList>
            <person name="Lin H."/>
            <person name="Littmann E."/>
            <person name="Kohout C."/>
            <person name="Pamer E.G."/>
        </authorList>
    </citation>
    <scope>NUCLEOTIDE SEQUENCE</scope>
    <source>
        <strain evidence="11">DFI.4.48</strain>
    </source>
</reference>
<keyword evidence="8" id="KW-0067">ATP-binding</keyword>
<reference evidence="13" key="1">
    <citation type="submission" date="2018-03" db="EMBL/GenBank/DDBJ databases">
        <title>Lachnoclostridium SNUG30370 gen.nov., sp.nov., isolated from human faeces.</title>
        <authorList>
            <person name="Seo B."/>
            <person name="Jeon K."/>
            <person name="Ko G."/>
        </authorList>
    </citation>
    <scope>NUCLEOTIDE SEQUENCE [LARGE SCALE GENOMIC DNA]</scope>
    <source>
        <strain evidence="13">SNUG30370</strain>
    </source>
</reference>
<evidence type="ECO:0000256" key="6">
    <source>
        <dbReference type="ARBA" id="ARBA00022723"/>
    </source>
</evidence>
<dbReference type="PANTHER" id="PTHR33540">
    <property type="entry name" value="TRNA THREONYLCARBAMOYLADENOSINE BIOSYNTHESIS PROTEIN TSAE"/>
    <property type="match status" value="1"/>
</dbReference>
<keyword evidence="4" id="KW-0963">Cytoplasm</keyword>
<dbReference type="NCBIfam" id="TIGR00150">
    <property type="entry name" value="T6A_YjeE"/>
    <property type="match status" value="1"/>
</dbReference>
<dbReference type="GeneID" id="77471464"/>
<dbReference type="PANTHER" id="PTHR33540:SF2">
    <property type="entry name" value="TRNA THREONYLCARBAMOYLADENOSINE BIOSYNTHESIS PROTEIN TSAE"/>
    <property type="match status" value="1"/>
</dbReference>
<accession>A0A2T3FSU9</accession>
<evidence type="ECO:0000313" key="11">
    <source>
        <dbReference type="EMBL" id="MCB8611019.1"/>
    </source>
</evidence>
<sequence>MEKVIIIDNRDQTIALGKQIGKLLQPHMLMTLNGDLGAGKTTFTKGIGEGLGIKRIINSPTFTILKQYQGHLQLSHFDAYRLEGQSEDLGFEEILDSEDVCVVEWPEFLEDILPQERLAITIKRIDDSKREFILNPIGKKYEELVKEIDYENNYHG</sequence>
<dbReference type="InterPro" id="IPR027417">
    <property type="entry name" value="P-loop_NTPase"/>
</dbReference>
<dbReference type="Proteomes" id="UP000241201">
    <property type="component" value="Unassembled WGS sequence"/>
</dbReference>
<dbReference type="GO" id="GO:0046872">
    <property type="term" value="F:metal ion binding"/>
    <property type="evidence" value="ECO:0007669"/>
    <property type="project" value="UniProtKB-KW"/>
</dbReference>
<dbReference type="GO" id="GO:0005524">
    <property type="term" value="F:ATP binding"/>
    <property type="evidence" value="ECO:0007669"/>
    <property type="project" value="UniProtKB-KW"/>
</dbReference>
<comment type="subcellular location">
    <subcellularLocation>
        <location evidence="1">Cytoplasm</location>
    </subcellularLocation>
</comment>
<evidence type="ECO:0000256" key="1">
    <source>
        <dbReference type="ARBA" id="ARBA00004496"/>
    </source>
</evidence>
<keyword evidence="7" id="KW-0547">Nucleotide-binding</keyword>
<protein>
    <recommendedName>
        <fullName evidence="3">tRNA threonylcarbamoyladenosine biosynthesis protein TsaE</fullName>
    </recommendedName>
    <alternativeName>
        <fullName evidence="10">t(6)A37 threonylcarbamoyladenosine biosynthesis protein TsaE</fullName>
    </alternativeName>
</protein>
<dbReference type="InterPro" id="IPR003442">
    <property type="entry name" value="T6A_TsaE"/>
</dbReference>
<reference evidence="12" key="2">
    <citation type="journal article" date="2019" name="Int. J. Syst. Evol. Microbiol.">
        <title>Faecalibacillus intestinalis gen. nov., sp. nov. and Faecalibacillus faecis sp. nov., isolated from human faeces.</title>
        <authorList>
            <person name="Seo B."/>
            <person name="Jeon K."/>
            <person name="Baek I."/>
            <person name="Lee Y.M."/>
            <person name="Baek K."/>
            <person name="Ko G."/>
        </authorList>
    </citation>
    <scope>NUCLEOTIDE SEQUENCE</scope>
    <source>
        <strain evidence="12">SNUG30370</strain>
    </source>
</reference>
<dbReference type="GO" id="GO:0005737">
    <property type="term" value="C:cytoplasm"/>
    <property type="evidence" value="ECO:0007669"/>
    <property type="project" value="UniProtKB-SubCell"/>
</dbReference>
<keyword evidence="9" id="KW-0460">Magnesium</keyword>
<evidence type="ECO:0000256" key="8">
    <source>
        <dbReference type="ARBA" id="ARBA00022840"/>
    </source>
</evidence>
<evidence type="ECO:0000256" key="7">
    <source>
        <dbReference type="ARBA" id="ARBA00022741"/>
    </source>
</evidence>
<dbReference type="GO" id="GO:0016740">
    <property type="term" value="F:transferase activity"/>
    <property type="evidence" value="ECO:0007669"/>
    <property type="project" value="UniProtKB-KW"/>
</dbReference>
<comment type="similarity">
    <text evidence="2">Belongs to the TsaE family.</text>
</comment>
<dbReference type="EMBL" id="JAJDKZ010000033">
    <property type="protein sequence ID" value="MCB8611019.1"/>
    <property type="molecule type" value="Genomic_DNA"/>
</dbReference>
<name>A0A2T3FSU9_9FIRM</name>
<evidence type="ECO:0000256" key="5">
    <source>
        <dbReference type="ARBA" id="ARBA00022694"/>
    </source>
</evidence>
<dbReference type="EMBL" id="PYLP01000015">
    <property type="protein sequence ID" value="PST38353.1"/>
    <property type="molecule type" value="Genomic_DNA"/>
</dbReference>
<dbReference type="SUPFAM" id="SSF52540">
    <property type="entry name" value="P-loop containing nucleoside triphosphate hydrolases"/>
    <property type="match status" value="1"/>
</dbReference>
<dbReference type="GO" id="GO:0002949">
    <property type="term" value="P:tRNA threonylcarbamoyladenosine modification"/>
    <property type="evidence" value="ECO:0007669"/>
    <property type="project" value="InterPro"/>
</dbReference>
<dbReference type="RefSeq" id="WP_106988478.1">
    <property type="nucleotide sequence ID" value="NZ_DAWBWI010000070.1"/>
</dbReference>
<dbReference type="Pfam" id="PF02367">
    <property type="entry name" value="TsaE"/>
    <property type="match status" value="1"/>
</dbReference>
<evidence type="ECO:0000313" key="13">
    <source>
        <dbReference type="Proteomes" id="UP000241201"/>
    </source>
</evidence>
<dbReference type="AlphaFoldDB" id="A0A2T3FSU9"/>
<keyword evidence="5" id="KW-0819">tRNA processing</keyword>
<organism evidence="12 13">
    <name type="scientific">Faecalibacillus faecis</name>
    <dbReference type="NCBI Taxonomy" id="1982628"/>
    <lineage>
        <taxon>Bacteria</taxon>
        <taxon>Bacillati</taxon>
        <taxon>Bacillota</taxon>
        <taxon>Erysipelotrichia</taxon>
        <taxon>Erysipelotrichales</taxon>
        <taxon>Coprobacillaceae</taxon>
        <taxon>Faecalibacillus</taxon>
    </lineage>
</organism>
<keyword evidence="13" id="KW-1185">Reference proteome</keyword>
<dbReference type="Gene3D" id="3.40.50.300">
    <property type="entry name" value="P-loop containing nucleotide triphosphate hydrolases"/>
    <property type="match status" value="1"/>
</dbReference>
<evidence type="ECO:0000256" key="9">
    <source>
        <dbReference type="ARBA" id="ARBA00022842"/>
    </source>
</evidence>